<gene>
    <name evidence="2" type="ORF">DHEL01_v206292</name>
</gene>
<proteinExistence type="predicted"/>
<evidence type="ECO:0000313" key="3">
    <source>
        <dbReference type="Proteomes" id="UP000094444"/>
    </source>
</evidence>
<accession>A0A2P5HYI9</accession>
<name>A0A2P5HYI9_DIAHE</name>
<organism evidence="2 3">
    <name type="scientific">Diaporthe helianthi</name>
    <dbReference type="NCBI Taxonomy" id="158607"/>
    <lineage>
        <taxon>Eukaryota</taxon>
        <taxon>Fungi</taxon>
        <taxon>Dikarya</taxon>
        <taxon>Ascomycota</taxon>
        <taxon>Pezizomycotina</taxon>
        <taxon>Sordariomycetes</taxon>
        <taxon>Sordariomycetidae</taxon>
        <taxon>Diaporthales</taxon>
        <taxon>Diaporthaceae</taxon>
        <taxon>Diaporthe</taxon>
    </lineage>
</organism>
<dbReference type="EMBL" id="MAVT02000503">
    <property type="protein sequence ID" value="POS75321.1"/>
    <property type="molecule type" value="Genomic_DNA"/>
</dbReference>
<feature type="signal peptide" evidence="1">
    <location>
        <begin position="1"/>
        <end position="18"/>
    </location>
</feature>
<keyword evidence="3" id="KW-1185">Reference proteome</keyword>
<comment type="caution">
    <text evidence="2">The sequence shown here is derived from an EMBL/GenBank/DDBJ whole genome shotgun (WGS) entry which is preliminary data.</text>
</comment>
<protein>
    <submittedName>
        <fullName evidence="2">Uncharacterized protein</fullName>
    </submittedName>
</protein>
<dbReference type="AlphaFoldDB" id="A0A2P5HYI9"/>
<feature type="chain" id="PRO_5015144735" evidence="1">
    <location>
        <begin position="19"/>
        <end position="232"/>
    </location>
</feature>
<sequence>MRFSYIVSSFLLTGLSVAHLRRTLTGFSTNTGTLDPTQASDLDPIATTTQAPIVAALYERDGIDWDKIISLGFDVPVDIISHIFADDETKIVTVTAPGTTLATLTLTGAPETEATDPITLTVTLTAPGSLTTLTLTHDPETNTNPGTVTATVTAPGSSTTITLTEEPPETSTGPVTVTTTASQETVTTTLTTVPAPTEPPSNPTPGTGCYFPLPDGRLTLLPCGPKSIPHNH</sequence>
<evidence type="ECO:0000313" key="2">
    <source>
        <dbReference type="EMBL" id="POS75321.1"/>
    </source>
</evidence>
<evidence type="ECO:0000256" key="1">
    <source>
        <dbReference type="SAM" id="SignalP"/>
    </source>
</evidence>
<dbReference type="InParanoid" id="A0A2P5HYI9"/>
<reference evidence="2" key="1">
    <citation type="submission" date="2017-09" db="EMBL/GenBank/DDBJ databases">
        <title>Polyketide synthases of a Diaporthe helianthi virulent isolate.</title>
        <authorList>
            <person name="Baroncelli R."/>
        </authorList>
    </citation>
    <scope>NUCLEOTIDE SEQUENCE [LARGE SCALE GENOMIC DNA]</scope>
    <source>
        <strain evidence="2">7/96</strain>
    </source>
</reference>
<keyword evidence="1" id="KW-0732">Signal</keyword>
<dbReference type="Proteomes" id="UP000094444">
    <property type="component" value="Unassembled WGS sequence"/>
</dbReference>